<proteinExistence type="predicted"/>
<reference evidence="1 2" key="1">
    <citation type="submission" date="2017-07" db="EMBL/GenBank/DDBJ databases">
        <title>Streptococcus pluranimalium as cause of bovine abortion.</title>
        <authorList>
            <person name="Rodriguez Campos S."/>
            <person name="Gobeli Brawand S."/>
            <person name="Brodard I."/>
            <person name="Rychener L."/>
            <person name="Perreten V."/>
        </authorList>
    </citation>
    <scope>NUCLEOTIDE SEQUENCE [LARGE SCALE GENOMIC DNA]</scope>
    <source>
        <strain evidence="1 2">14A0014</strain>
    </source>
</reference>
<dbReference type="EMBL" id="CP022601">
    <property type="protein sequence ID" value="AXJ12406.1"/>
    <property type="molecule type" value="Genomic_DNA"/>
</dbReference>
<dbReference type="AlphaFoldDB" id="A0A345VI54"/>
<evidence type="ECO:0000313" key="1">
    <source>
        <dbReference type="EMBL" id="AXJ12406.1"/>
    </source>
</evidence>
<organism evidence="1 2">
    <name type="scientific">Streptococcus pluranimalium</name>
    <dbReference type="NCBI Taxonomy" id="82348"/>
    <lineage>
        <taxon>Bacteria</taxon>
        <taxon>Bacillati</taxon>
        <taxon>Bacillota</taxon>
        <taxon>Bacilli</taxon>
        <taxon>Lactobacillales</taxon>
        <taxon>Streptococcaceae</taxon>
        <taxon>Streptococcus</taxon>
    </lineage>
</organism>
<sequence>MWEYLKSEQKEKYQKLITNFASLSEAFSQKADNPNEEDVQEFVAPIVNSKFQETVFQRAFGAVAEDIANTSYDASLELDDKHKYLVGLKSFGINSGDQKIAQFKKNSQEWNELLADIRFNASISNDKKISDEKNLPHYELLAKKISELRNQRIESSKAQIRGFKSDNVSVESVYHVLMPTSKGQKPQIFVGETSYLPIDIEHLKILGATNLNNPTNFRFTDGHHVYKYTAADSQLHMAFNNKDIVVDTWDVDYIEDPFYVFENLHLLNRGEETSIEQTVSWMIPNKHHEVELSSGFNGFNGGSKLSRKDRYREKRIKQLLQKYHESLASEQYLVVKDYLELLLLPEYRSQEETARMRDIRQEFMTKISNFNSPNLVKDVEKMIYRDSKEVYIPIPDSRNFHTTFPNFFGKNVGTFDDKNPRKLALTKENRIFTLKFLASGDEIEAYINQENGKAIQSIKKQDILGEWLLRGVFQLREREVLTYEKLIDLNINGIRLTKYKDSNIIGIEFIWIDPDNPPTDAIGWVARK</sequence>
<protein>
    <submittedName>
        <fullName evidence="1">Uncharacterized protein</fullName>
    </submittedName>
</protein>
<accession>A0A345VI54</accession>
<name>A0A345VI54_9STRE</name>
<dbReference type="REBASE" id="264817">
    <property type="entry name" value="Spl0014ORF4750P"/>
</dbReference>
<evidence type="ECO:0000313" key="2">
    <source>
        <dbReference type="Proteomes" id="UP000255411"/>
    </source>
</evidence>
<dbReference type="Proteomes" id="UP000255411">
    <property type="component" value="Chromosome"/>
</dbReference>
<dbReference type="RefSeq" id="WP_115129771.1">
    <property type="nucleotide sequence ID" value="NZ_CP022601.1"/>
</dbReference>
<gene>
    <name evidence="1" type="ORF">Sp14A_04760</name>
</gene>